<evidence type="ECO:0000259" key="7">
    <source>
        <dbReference type="PROSITE" id="PS51336"/>
    </source>
</evidence>
<evidence type="ECO:0000256" key="5">
    <source>
        <dbReference type="PROSITE-ProRule" id="PRU00706"/>
    </source>
</evidence>
<evidence type="ECO:0000256" key="1">
    <source>
        <dbReference type="ARBA" id="ARBA00004430"/>
    </source>
</evidence>
<proteinExistence type="inferred from homology"/>
<dbReference type="PANTHER" id="PTHR43109">
    <property type="entry name" value="NUCLEOSIDE DIPHOSPHATE KINASE 7"/>
    <property type="match status" value="1"/>
</dbReference>
<dbReference type="EMBL" id="GBYB01001004">
    <property type="protein sequence ID" value="JAG70771.1"/>
    <property type="molecule type" value="Transcribed_RNA"/>
</dbReference>
<dbReference type="InterPro" id="IPR006602">
    <property type="entry name" value="DM10_dom"/>
</dbReference>
<keyword evidence="10" id="KW-0418">Kinase</keyword>
<dbReference type="InterPro" id="IPR037993">
    <property type="entry name" value="NDPk7B"/>
</dbReference>
<dbReference type="InterPro" id="IPR001564">
    <property type="entry name" value="Nucleoside_diP_kinase"/>
</dbReference>
<dbReference type="PROSITE" id="PS51336">
    <property type="entry name" value="DM10"/>
    <property type="match status" value="1"/>
</dbReference>
<dbReference type="GeneID" id="105270395"/>
<dbReference type="CTD" id="41174"/>
<dbReference type="InterPro" id="IPR036850">
    <property type="entry name" value="NDK-like_dom_sf"/>
</dbReference>
<dbReference type="SUPFAM" id="SSF54919">
    <property type="entry name" value="Nucleoside diphosphate kinase, NDK"/>
    <property type="match status" value="2"/>
</dbReference>
<keyword evidence="10" id="KW-0808">Transferase</keyword>
<evidence type="ECO:0000256" key="4">
    <source>
        <dbReference type="ARBA" id="ARBA00023273"/>
    </source>
</evidence>
<dbReference type="Pfam" id="PF00334">
    <property type="entry name" value="NDK"/>
    <property type="match status" value="2"/>
</dbReference>
<dbReference type="AlphaFoldDB" id="A0A0C9QCH4"/>
<dbReference type="OrthoDB" id="270127at2759"/>
<dbReference type="InterPro" id="IPR011410">
    <property type="entry name" value="NDPK7"/>
</dbReference>
<evidence type="ECO:0000256" key="2">
    <source>
        <dbReference type="ARBA" id="ARBA00022490"/>
    </source>
</evidence>
<reference evidence="10" key="2">
    <citation type="submission" date="2025-04" db="UniProtKB">
        <authorList>
            <consortium name="RefSeq"/>
        </authorList>
    </citation>
    <scope>IDENTIFICATION</scope>
    <source>
        <strain evidence="10">USDA-PBARC FA_bdor</strain>
        <tissue evidence="10">Whole organism</tissue>
    </source>
</reference>
<accession>A0A9R1TIE9</accession>
<dbReference type="PROSITE" id="PS51374">
    <property type="entry name" value="NDPK_LIKE"/>
    <property type="match status" value="2"/>
</dbReference>
<dbReference type="GO" id="GO:0005524">
    <property type="term" value="F:ATP binding"/>
    <property type="evidence" value="ECO:0007669"/>
    <property type="project" value="InterPro"/>
</dbReference>
<feature type="domain" description="DM10" evidence="7">
    <location>
        <begin position="5"/>
        <end position="93"/>
    </location>
</feature>
<comment type="similarity">
    <text evidence="5 6">Belongs to the NDK family.</text>
</comment>
<dbReference type="InterPro" id="IPR034907">
    <property type="entry name" value="NDK-like_dom"/>
</dbReference>
<dbReference type="KEGG" id="fas:105270395"/>
<evidence type="ECO:0000256" key="3">
    <source>
        <dbReference type="ARBA" id="ARBA00023212"/>
    </source>
</evidence>
<dbReference type="SMART" id="SM00562">
    <property type="entry name" value="NDK"/>
    <property type="match status" value="2"/>
</dbReference>
<organism evidence="8">
    <name type="scientific">Fopius arisanus</name>
    <dbReference type="NCBI Taxonomy" id="64838"/>
    <lineage>
        <taxon>Eukaryota</taxon>
        <taxon>Metazoa</taxon>
        <taxon>Ecdysozoa</taxon>
        <taxon>Arthropoda</taxon>
        <taxon>Hexapoda</taxon>
        <taxon>Insecta</taxon>
        <taxon>Pterygota</taxon>
        <taxon>Neoptera</taxon>
        <taxon>Endopterygota</taxon>
        <taxon>Hymenoptera</taxon>
        <taxon>Apocrita</taxon>
        <taxon>Ichneumonoidea</taxon>
        <taxon>Braconidae</taxon>
        <taxon>Opiinae</taxon>
        <taxon>Fopius</taxon>
    </lineage>
</organism>
<dbReference type="Gene3D" id="2.30.29.170">
    <property type="match status" value="1"/>
</dbReference>
<gene>
    <name evidence="8" type="primary">NME7</name>
    <name evidence="10" type="synonym">nmdyn-D7</name>
    <name evidence="8" type="ORF">g.34576</name>
</gene>
<keyword evidence="3" id="KW-0206">Cytoskeleton</keyword>
<dbReference type="GO" id="GO:0006183">
    <property type="term" value="P:GTP biosynthetic process"/>
    <property type="evidence" value="ECO:0007669"/>
    <property type="project" value="InterPro"/>
</dbReference>
<keyword evidence="9" id="KW-1185">Reference proteome</keyword>
<evidence type="ECO:0000313" key="10">
    <source>
        <dbReference type="RefSeq" id="XP_011309591.1"/>
    </source>
</evidence>
<comment type="caution">
    <text evidence="5">Lacks conserved residue(s) required for the propagation of feature annotation.</text>
</comment>
<dbReference type="SMART" id="SM00676">
    <property type="entry name" value="DM10"/>
    <property type="match status" value="1"/>
</dbReference>
<dbReference type="Proteomes" id="UP000694866">
    <property type="component" value="Unplaced"/>
</dbReference>
<evidence type="ECO:0000313" key="8">
    <source>
        <dbReference type="EMBL" id="JAG70771.1"/>
    </source>
</evidence>
<name>A0A0C9QCH4_9HYME</name>
<reference evidence="8" key="1">
    <citation type="submission" date="2015-01" db="EMBL/GenBank/DDBJ databases">
        <title>Transcriptome Assembly of Fopius arisanus.</title>
        <authorList>
            <person name="Geib S."/>
        </authorList>
    </citation>
    <scope>NUCLEOTIDE SEQUENCE</scope>
</reference>
<keyword evidence="2" id="KW-0963">Cytoplasm</keyword>
<comment type="subcellular location">
    <subcellularLocation>
        <location evidence="1">Cytoplasm</location>
        <location evidence="1">Cytoskeleton</location>
        <location evidence="1">Cilium axoneme</location>
    </subcellularLocation>
</comment>
<protein>
    <submittedName>
        <fullName evidence="8">NME7 protein</fullName>
    </submittedName>
    <submittedName>
        <fullName evidence="10">Nucleoside diphosphate kinase 7</fullName>
    </submittedName>
</protein>
<evidence type="ECO:0000256" key="6">
    <source>
        <dbReference type="RuleBase" id="RU004011"/>
    </source>
</evidence>
<sequence length="384" mass="42989">MSGDVGDRLIFEAEWFDTVAGFTKRFYLYYYPADNTIELFDIRSRKTFLRRTKCEGVGLKDLYVGTVVTIFSRPMKITDVADSFTKSKLGVTIQKTFALLKPDVICKMGEILKIITAHDLHIADIKMVKLTEYDVEKLYKNDEHFDSIKSYLTSGPVVLLTLLGNNAVARWRELIGPTDSIKARGDASNSLRALYGKDAIFNGFYGSSSPEQAEKEVEMFFTSAKSEKCPLKNTATMRNCTCCIIKPHAVQGRLTGDIVCDIQKAGFTISAIQRFHVDPINAEEFLEIYKGVLSDHGAMVAELQSGPCISMEITHKDENVNVPLEFRKICGPIDPDIGRQVRPNTLRAKYGKSKVQNAVHCSDLPDDGLLEVEYFFKILDDGSS</sequence>
<dbReference type="PIRSF" id="PIRSF036503">
    <property type="entry name" value="NDK7"/>
    <property type="match status" value="1"/>
</dbReference>
<dbReference type="RefSeq" id="XP_011309591.1">
    <property type="nucleotide sequence ID" value="XM_011311289.1"/>
</dbReference>
<evidence type="ECO:0000313" key="9">
    <source>
        <dbReference type="Proteomes" id="UP000694866"/>
    </source>
</evidence>
<dbReference type="Gene3D" id="3.30.70.141">
    <property type="entry name" value="Nucleoside diphosphate kinase-like domain"/>
    <property type="match status" value="2"/>
</dbReference>
<dbReference type="PRINTS" id="PR01243">
    <property type="entry name" value="NUCDPKINASE"/>
</dbReference>
<dbReference type="PANTHER" id="PTHR43109:SF2">
    <property type="entry name" value="NUCLEOSIDE DIPHOSPHATE KINASE 7"/>
    <property type="match status" value="1"/>
</dbReference>
<dbReference type="CDD" id="cd04412">
    <property type="entry name" value="NDPk7B"/>
    <property type="match status" value="1"/>
</dbReference>
<dbReference type="GO" id="GO:0006241">
    <property type="term" value="P:CTP biosynthetic process"/>
    <property type="evidence" value="ECO:0007669"/>
    <property type="project" value="InterPro"/>
</dbReference>
<keyword evidence="4" id="KW-0966">Cell projection</keyword>
<dbReference type="GO" id="GO:0005879">
    <property type="term" value="C:axonemal microtubule"/>
    <property type="evidence" value="ECO:0007669"/>
    <property type="project" value="TreeGrafter"/>
</dbReference>
<dbReference type="GO" id="GO:0005813">
    <property type="term" value="C:centrosome"/>
    <property type="evidence" value="ECO:0007669"/>
    <property type="project" value="TreeGrafter"/>
</dbReference>
<dbReference type="FunFam" id="3.30.70.141:FF:000004">
    <property type="entry name" value="Nucleoside diphosphate kinase 7"/>
    <property type="match status" value="1"/>
</dbReference>
<dbReference type="GO" id="GO:0006228">
    <property type="term" value="P:UTP biosynthetic process"/>
    <property type="evidence" value="ECO:0007669"/>
    <property type="project" value="InterPro"/>
</dbReference>
<dbReference type="Pfam" id="PF06565">
    <property type="entry name" value="DM10_dom"/>
    <property type="match status" value="1"/>
</dbReference>
<accession>A0A0C9QCH4</accession>
<dbReference type="GO" id="GO:0004550">
    <property type="term" value="F:nucleoside diphosphate kinase activity"/>
    <property type="evidence" value="ECO:0007669"/>
    <property type="project" value="InterPro"/>
</dbReference>